<dbReference type="Proteomes" id="UP000237647">
    <property type="component" value="Unassembled WGS sequence"/>
</dbReference>
<gene>
    <name evidence="7" type="ORF">B0H98_101270</name>
</gene>
<keyword evidence="4 6" id="KW-1133">Transmembrane helix</keyword>
<organism evidence="7 8">
    <name type="scientific">Vreelandella songnenensis</name>
    <dbReference type="NCBI Taxonomy" id="1176243"/>
    <lineage>
        <taxon>Bacteria</taxon>
        <taxon>Pseudomonadati</taxon>
        <taxon>Pseudomonadota</taxon>
        <taxon>Gammaproteobacteria</taxon>
        <taxon>Oceanospirillales</taxon>
        <taxon>Halomonadaceae</taxon>
        <taxon>Vreelandella</taxon>
    </lineage>
</organism>
<name>A0A2T0V7X6_9GAMM</name>
<keyword evidence="8" id="KW-1185">Reference proteome</keyword>
<keyword evidence="3 6" id="KW-0812">Transmembrane</keyword>
<evidence type="ECO:0000256" key="2">
    <source>
        <dbReference type="ARBA" id="ARBA00022475"/>
    </source>
</evidence>
<dbReference type="PANTHER" id="PTHR30086">
    <property type="entry name" value="ARGININE EXPORTER PROTEIN ARGO"/>
    <property type="match status" value="1"/>
</dbReference>
<evidence type="ECO:0000256" key="4">
    <source>
        <dbReference type="ARBA" id="ARBA00022989"/>
    </source>
</evidence>
<dbReference type="InterPro" id="IPR001123">
    <property type="entry name" value="LeuE-type"/>
</dbReference>
<feature type="transmembrane region" description="Helical" evidence="6">
    <location>
        <begin position="155"/>
        <end position="176"/>
    </location>
</feature>
<evidence type="ECO:0000256" key="5">
    <source>
        <dbReference type="ARBA" id="ARBA00023136"/>
    </source>
</evidence>
<dbReference type="GO" id="GO:0005886">
    <property type="term" value="C:plasma membrane"/>
    <property type="evidence" value="ECO:0007669"/>
    <property type="project" value="UniProtKB-SubCell"/>
</dbReference>
<dbReference type="PANTHER" id="PTHR30086:SF20">
    <property type="entry name" value="ARGININE EXPORTER PROTEIN ARGO-RELATED"/>
    <property type="match status" value="1"/>
</dbReference>
<comment type="caution">
    <text evidence="7">The sequence shown here is derived from an EMBL/GenBank/DDBJ whole genome shotgun (WGS) entry which is preliminary data.</text>
</comment>
<evidence type="ECO:0000313" key="8">
    <source>
        <dbReference type="Proteomes" id="UP000237647"/>
    </source>
</evidence>
<dbReference type="PIRSF" id="PIRSF006324">
    <property type="entry name" value="LeuE"/>
    <property type="match status" value="1"/>
</dbReference>
<dbReference type="EMBL" id="PVTK01000001">
    <property type="protein sequence ID" value="PRY66292.1"/>
    <property type="molecule type" value="Genomic_DNA"/>
</dbReference>
<evidence type="ECO:0000313" key="7">
    <source>
        <dbReference type="EMBL" id="PRY66292.1"/>
    </source>
</evidence>
<evidence type="ECO:0000256" key="6">
    <source>
        <dbReference type="SAM" id="Phobius"/>
    </source>
</evidence>
<sequence>MLTLEQFSGFLVAALLITATPGPDNLMVLGMGISNGRRQGIAFGLGCAAGCLSHTLLAVVGVSALIAASPTAFTLLKTVGGLYLVWLGINAWRSSGSAGVKTVGTVESSLSSLFLKGCIANAINPKVVLFFLSFLPQFVVATHGQVPMQLAALGLTFTLQAAVLFSLLGYFSGAVGQWLTRQRKASVILDRVTGSIFMGLGLRLIIPG</sequence>
<dbReference type="Pfam" id="PF01810">
    <property type="entry name" value="LysE"/>
    <property type="match status" value="1"/>
</dbReference>
<proteinExistence type="predicted"/>
<dbReference type="AlphaFoldDB" id="A0A2T0V7X6"/>
<accession>A0A2T0V7X6</accession>
<keyword evidence="2" id="KW-1003">Cell membrane</keyword>
<protein>
    <submittedName>
        <fullName evidence="7">Threonine/homoserine/homoserine lactone efflux protein</fullName>
    </submittedName>
</protein>
<evidence type="ECO:0000256" key="3">
    <source>
        <dbReference type="ARBA" id="ARBA00022692"/>
    </source>
</evidence>
<evidence type="ECO:0000256" key="1">
    <source>
        <dbReference type="ARBA" id="ARBA00004651"/>
    </source>
</evidence>
<reference evidence="7 8" key="1">
    <citation type="submission" date="2018-03" db="EMBL/GenBank/DDBJ databases">
        <title>Genomic Encyclopedia of Type Strains, Phase III (KMG-III): the genomes of soil and plant-associated and newly described type strains.</title>
        <authorList>
            <person name="Whitman W."/>
        </authorList>
    </citation>
    <scope>NUCLEOTIDE SEQUENCE [LARGE SCALE GENOMIC DNA]</scope>
    <source>
        <strain evidence="7 8">CGMCC 1.12152</strain>
    </source>
</reference>
<feature type="transmembrane region" description="Helical" evidence="6">
    <location>
        <begin position="41"/>
        <end position="66"/>
    </location>
</feature>
<feature type="transmembrane region" description="Helical" evidence="6">
    <location>
        <begin position="72"/>
        <end position="92"/>
    </location>
</feature>
<keyword evidence="5 6" id="KW-0472">Membrane</keyword>
<feature type="transmembrane region" description="Helical" evidence="6">
    <location>
        <begin position="113"/>
        <end position="135"/>
    </location>
</feature>
<dbReference type="RefSeq" id="WP_106373277.1">
    <property type="nucleotide sequence ID" value="NZ_PVTK01000001.1"/>
</dbReference>
<feature type="transmembrane region" description="Helical" evidence="6">
    <location>
        <begin position="6"/>
        <end position="29"/>
    </location>
</feature>
<feature type="transmembrane region" description="Helical" evidence="6">
    <location>
        <begin position="188"/>
        <end position="206"/>
    </location>
</feature>
<comment type="subcellular location">
    <subcellularLocation>
        <location evidence="1">Cell membrane</location>
        <topology evidence="1">Multi-pass membrane protein</topology>
    </subcellularLocation>
</comment>
<dbReference type="OrthoDB" id="9804822at2"/>
<dbReference type="GO" id="GO:0015171">
    <property type="term" value="F:amino acid transmembrane transporter activity"/>
    <property type="evidence" value="ECO:0007669"/>
    <property type="project" value="TreeGrafter"/>
</dbReference>